<proteinExistence type="predicted"/>
<dbReference type="EMBL" id="FXAN01000042">
    <property type="protein sequence ID" value="SMF99646.1"/>
    <property type="molecule type" value="Genomic_DNA"/>
</dbReference>
<evidence type="ECO:0000313" key="4">
    <source>
        <dbReference type="EMBL" id="SMF99646.1"/>
    </source>
</evidence>
<accession>A0A103DYK6</accession>
<feature type="domain" description="BON" evidence="2">
    <location>
        <begin position="47"/>
        <end position="116"/>
    </location>
</feature>
<dbReference type="OrthoDB" id="8910395at2"/>
<dbReference type="RefSeq" id="WP_059519506.1">
    <property type="nucleotide sequence ID" value="NZ_FXAN01000042.1"/>
</dbReference>
<evidence type="ECO:0000259" key="2">
    <source>
        <dbReference type="PROSITE" id="PS50914"/>
    </source>
</evidence>
<dbReference type="InterPro" id="IPR014004">
    <property type="entry name" value="Transpt-assoc_nodulatn_dom_bac"/>
</dbReference>
<dbReference type="PANTHER" id="PTHR34606:SF15">
    <property type="entry name" value="BON DOMAIN-CONTAINING PROTEIN"/>
    <property type="match status" value="1"/>
</dbReference>
<evidence type="ECO:0000313" key="6">
    <source>
        <dbReference type="Proteomes" id="UP000198460"/>
    </source>
</evidence>
<reference evidence="3 5" key="1">
    <citation type="submission" date="2015-11" db="EMBL/GenBank/DDBJ databases">
        <title>Expanding the genomic diversity of Burkholderia species for the development of highly accurate diagnostics.</title>
        <authorList>
            <person name="Sahl J."/>
            <person name="Keim P."/>
            <person name="Wagner D."/>
        </authorList>
    </citation>
    <scope>NUCLEOTIDE SEQUENCE [LARGE SCALE GENOMIC DNA]</scope>
    <source>
        <strain evidence="3 5">TSV85</strain>
    </source>
</reference>
<organism evidence="3 5">
    <name type="scientific">Burkholderia singularis</name>
    <dbReference type="NCBI Taxonomy" id="1503053"/>
    <lineage>
        <taxon>Bacteria</taxon>
        <taxon>Pseudomonadati</taxon>
        <taxon>Pseudomonadota</taxon>
        <taxon>Betaproteobacteria</taxon>
        <taxon>Burkholderiales</taxon>
        <taxon>Burkholderiaceae</taxon>
        <taxon>Burkholderia</taxon>
        <taxon>pseudomallei group</taxon>
    </lineage>
</organism>
<dbReference type="InterPro" id="IPR051686">
    <property type="entry name" value="Lipoprotein_DolP"/>
</dbReference>
<dbReference type="Proteomes" id="UP000198460">
    <property type="component" value="Unassembled WGS sequence"/>
</dbReference>
<dbReference type="Pfam" id="PF04972">
    <property type="entry name" value="BON"/>
    <property type="match status" value="1"/>
</dbReference>
<evidence type="ECO:0000313" key="3">
    <source>
        <dbReference type="EMBL" id="KVE25098.1"/>
    </source>
</evidence>
<evidence type="ECO:0000256" key="1">
    <source>
        <dbReference type="SAM" id="SignalP"/>
    </source>
</evidence>
<dbReference type="PROSITE" id="PS50914">
    <property type="entry name" value="BON"/>
    <property type="match status" value="1"/>
</dbReference>
<dbReference type="Proteomes" id="UP000062788">
    <property type="component" value="Unassembled WGS sequence"/>
</dbReference>
<evidence type="ECO:0000313" key="5">
    <source>
        <dbReference type="Proteomes" id="UP000062788"/>
    </source>
</evidence>
<keyword evidence="1" id="KW-0732">Signal</keyword>
<feature type="signal peptide" evidence="1">
    <location>
        <begin position="1"/>
        <end position="29"/>
    </location>
</feature>
<sequence length="116" mass="12005">MTKTQHISSLLAVSTAFLFGSAVLTSAYAQTDAASDVSSTESNQPITDTWITTKVKSELATTDGVKSLDISVKTVDGVVTLTGVLPTHMAVKKAIAVTRAVKGVKHVDASGLKSKA</sequence>
<dbReference type="InterPro" id="IPR007055">
    <property type="entry name" value="BON_dom"/>
</dbReference>
<protein>
    <submittedName>
        <fullName evidence="4">Putative osmotically inducible protein Y</fullName>
    </submittedName>
    <submittedName>
        <fullName evidence="3">Transporter</fullName>
    </submittedName>
</protein>
<dbReference type="AlphaFoldDB" id="A0A103DYK6"/>
<feature type="chain" id="PRO_5015049484" evidence="1">
    <location>
        <begin position="30"/>
        <end position="116"/>
    </location>
</feature>
<dbReference type="SMART" id="SM00749">
    <property type="entry name" value="BON"/>
    <property type="match status" value="1"/>
</dbReference>
<name>A0A103DYK6_9BURK</name>
<dbReference type="EMBL" id="LOWA01000046">
    <property type="protein sequence ID" value="KVE25098.1"/>
    <property type="molecule type" value="Genomic_DNA"/>
</dbReference>
<reference evidence="4 6" key="2">
    <citation type="submission" date="2017-04" db="EMBL/GenBank/DDBJ databases">
        <authorList>
            <person name="Afonso C.L."/>
            <person name="Miller P.J."/>
            <person name="Scott M.A."/>
            <person name="Spackman E."/>
            <person name="Goraichik I."/>
            <person name="Dimitrov K.M."/>
            <person name="Suarez D.L."/>
            <person name="Swayne D.E."/>
        </authorList>
    </citation>
    <scope>NUCLEOTIDE SEQUENCE [LARGE SCALE GENOMIC DNA]</scope>
    <source>
        <strain evidence="4">LMG 28154</strain>
    </source>
</reference>
<gene>
    <name evidence="4" type="ORF">BSIN_2829</name>
    <name evidence="3" type="ORF">WS67_19715</name>
</gene>
<dbReference type="Gene3D" id="3.30.1340.30">
    <property type="match status" value="1"/>
</dbReference>
<keyword evidence="5" id="KW-1185">Reference proteome</keyword>
<dbReference type="PANTHER" id="PTHR34606">
    <property type="entry name" value="BON DOMAIN-CONTAINING PROTEIN"/>
    <property type="match status" value="1"/>
</dbReference>